<feature type="compositionally biased region" description="Polar residues" evidence="1">
    <location>
        <begin position="43"/>
        <end position="53"/>
    </location>
</feature>
<dbReference type="Proteomes" id="UP000276991">
    <property type="component" value="Unassembled WGS sequence"/>
</dbReference>
<sequence length="225" mass="25454">MVKGRKNKPYRQMGERFPSKSKKCINLGGSTNDGAGQPKEPQNHPNRNIQQNNPKKRVLANSPPTNNAAAVTQPNNFPHFKRQKIELPKNAAVMGGYGQVKITSLLVPTVIYRRHFYGYTEEDIYANEPELACSICHSMVLQKFLELHAWMHLSWLVQVGDRYPFQCTCCDFSAFRIPDVICHAKETHGYVGASLFVPTVSDQILDFFLKKVIECFPPTNPTTTN</sequence>
<dbReference type="EMBL" id="UPTC01000722">
    <property type="protein sequence ID" value="VBB29870.1"/>
    <property type="molecule type" value="Genomic_DNA"/>
</dbReference>
<feature type="compositionally biased region" description="Polar residues" evidence="1">
    <location>
        <begin position="62"/>
        <end position="73"/>
    </location>
</feature>
<reference evidence="2 3" key="1">
    <citation type="submission" date="2018-08" db="EMBL/GenBank/DDBJ databases">
        <authorList>
            <person name="Laetsch R D."/>
            <person name="Stevens L."/>
            <person name="Kumar S."/>
            <person name="Blaxter L. M."/>
        </authorList>
    </citation>
    <scope>NUCLEOTIDE SEQUENCE [LARGE SCALE GENOMIC DNA]</scope>
</reference>
<dbReference type="AlphaFoldDB" id="A0A498SDD9"/>
<accession>A0A498SDD9</accession>
<evidence type="ECO:0000313" key="3">
    <source>
        <dbReference type="Proteomes" id="UP000276991"/>
    </source>
</evidence>
<gene>
    <name evidence="2" type="ORF">NAV_LOCUS4661</name>
</gene>
<evidence type="ECO:0000256" key="1">
    <source>
        <dbReference type="SAM" id="MobiDB-lite"/>
    </source>
</evidence>
<evidence type="ECO:0000313" key="2">
    <source>
        <dbReference type="EMBL" id="VBB29870.1"/>
    </source>
</evidence>
<name>A0A498SDD9_ACAVI</name>
<feature type="region of interest" description="Disordered" evidence="1">
    <location>
        <begin position="1"/>
        <end position="73"/>
    </location>
</feature>
<proteinExistence type="predicted"/>
<keyword evidence="3" id="KW-1185">Reference proteome</keyword>
<dbReference type="OrthoDB" id="5866816at2759"/>
<organism evidence="2 3">
    <name type="scientific">Acanthocheilonema viteae</name>
    <name type="common">Filarial nematode worm</name>
    <name type="synonym">Dipetalonema viteae</name>
    <dbReference type="NCBI Taxonomy" id="6277"/>
    <lineage>
        <taxon>Eukaryota</taxon>
        <taxon>Metazoa</taxon>
        <taxon>Ecdysozoa</taxon>
        <taxon>Nematoda</taxon>
        <taxon>Chromadorea</taxon>
        <taxon>Rhabditida</taxon>
        <taxon>Spirurina</taxon>
        <taxon>Spiruromorpha</taxon>
        <taxon>Filarioidea</taxon>
        <taxon>Onchocercidae</taxon>
        <taxon>Acanthocheilonema</taxon>
    </lineage>
</organism>
<protein>
    <submittedName>
        <fullName evidence="2">Uncharacterized protein</fullName>
    </submittedName>
</protein>